<name>A0AAW7X1A2_9GAMM</name>
<comment type="caution">
    <text evidence="5">The sequence shown here is derived from an EMBL/GenBank/DDBJ whole genome shotgun (WGS) entry which is preliminary data.</text>
</comment>
<protein>
    <submittedName>
        <fullName evidence="5">4'-phosphopantetheinyl transferase superfamily protein</fullName>
    </submittedName>
</protein>
<evidence type="ECO:0000256" key="1">
    <source>
        <dbReference type="ARBA" id="ARBA00010990"/>
    </source>
</evidence>
<evidence type="ECO:0000256" key="2">
    <source>
        <dbReference type="ARBA" id="ARBA00022679"/>
    </source>
</evidence>
<comment type="similarity">
    <text evidence="1">Belongs to the P-Pant transferase superfamily. Gsp/Sfp/HetI/AcpT family.</text>
</comment>
<evidence type="ECO:0000313" key="6">
    <source>
        <dbReference type="Proteomes" id="UP001169760"/>
    </source>
</evidence>
<dbReference type="Proteomes" id="UP001169760">
    <property type="component" value="Unassembled WGS sequence"/>
</dbReference>
<reference evidence="5" key="1">
    <citation type="submission" date="2023-07" db="EMBL/GenBank/DDBJ databases">
        <title>Genome content predicts the carbon catabolic preferences of heterotrophic bacteria.</title>
        <authorList>
            <person name="Gralka M."/>
        </authorList>
    </citation>
    <scope>NUCLEOTIDE SEQUENCE</scope>
    <source>
        <strain evidence="5">I3M17_2</strain>
    </source>
</reference>
<dbReference type="InterPro" id="IPR050559">
    <property type="entry name" value="P-Pant_transferase_sf"/>
</dbReference>
<organism evidence="5 6">
    <name type="scientific">Saccharophagus degradans</name>
    <dbReference type="NCBI Taxonomy" id="86304"/>
    <lineage>
        <taxon>Bacteria</taxon>
        <taxon>Pseudomonadati</taxon>
        <taxon>Pseudomonadota</taxon>
        <taxon>Gammaproteobacteria</taxon>
        <taxon>Cellvibrionales</taxon>
        <taxon>Cellvibrionaceae</taxon>
        <taxon>Saccharophagus</taxon>
    </lineage>
</organism>
<dbReference type="Pfam" id="PF01648">
    <property type="entry name" value="ACPS"/>
    <property type="match status" value="1"/>
</dbReference>
<feature type="domain" description="4'-phosphopantetheinyl transferase" evidence="3">
    <location>
        <begin position="110"/>
        <end position="184"/>
    </location>
</feature>
<keyword evidence="2 5" id="KW-0808">Transferase</keyword>
<dbReference type="GO" id="GO:0019878">
    <property type="term" value="P:lysine biosynthetic process via aminoadipic acid"/>
    <property type="evidence" value="ECO:0007669"/>
    <property type="project" value="TreeGrafter"/>
</dbReference>
<accession>A0AAW7X1A2</accession>
<dbReference type="Gene3D" id="3.90.470.20">
    <property type="entry name" value="4'-phosphopantetheinyl transferase domain"/>
    <property type="match status" value="1"/>
</dbReference>
<dbReference type="AlphaFoldDB" id="A0AAW7X1A2"/>
<dbReference type="EMBL" id="JAUOPB010000001">
    <property type="protein sequence ID" value="MDO6421247.1"/>
    <property type="molecule type" value="Genomic_DNA"/>
</dbReference>
<dbReference type="InterPro" id="IPR037143">
    <property type="entry name" value="4-PPantetheinyl_Trfase_dom_sf"/>
</dbReference>
<dbReference type="Pfam" id="PF22624">
    <property type="entry name" value="AASDHPPT_N"/>
    <property type="match status" value="1"/>
</dbReference>
<evidence type="ECO:0000259" key="3">
    <source>
        <dbReference type="Pfam" id="PF01648"/>
    </source>
</evidence>
<dbReference type="PANTHER" id="PTHR12215:SF10">
    <property type="entry name" value="L-AMINOADIPATE-SEMIALDEHYDE DEHYDROGENASE-PHOSPHOPANTETHEINYL TRANSFERASE"/>
    <property type="match status" value="1"/>
</dbReference>
<dbReference type="PANTHER" id="PTHR12215">
    <property type="entry name" value="PHOSPHOPANTETHEINE TRANSFERASE"/>
    <property type="match status" value="1"/>
</dbReference>
<evidence type="ECO:0000259" key="4">
    <source>
        <dbReference type="Pfam" id="PF22624"/>
    </source>
</evidence>
<dbReference type="RefSeq" id="WP_303490555.1">
    <property type="nucleotide sequence ID" value="NZ_JAUOPB010000001.1"/>
</dbReference>
<dbReference type="InterPro" id="IPR008278">
    <property type="entry name" value="4-PPantetheinyl_Trfase_dom"/>
</dbReference>
<feature type="domain" description="4'-phosphopantetheinyl transferase N-terminal" evidence="4">
    <location>
        <begin position="24"/>
        <end position="103"/>
    </location>
</feature>
<dbReference type="SUPFAM" id="SSF56214">
    <property type="entry name" value="4'-phosphopantetheinyl transferase"/>
    <property type="match status" value="2"/>
</dbReference>
<dbReference type="GO" id="GO:0000287">
    <property type="term" value="F:magnesium ion binding"/>
    <property type="evidence" value="ECO:0007669"/>
    <property type="project" value="InterPro"/>
</dbReference>
<evidence type="ECO:0000313" key="5">
    <source>
        <dbReference type="EMBL" id="MDO6421247.1"/>
    </source>
</evidence>
<proteinExistence type="inferred from homology"/>
<dbReference type="GO" id="GO:0005829">
    <property type="term" value="C:cytosol"/>
    <property type="evidence" value="ECO:0007669"/>
    <property type="project" value="TreeGrafter"/>
</dbReference>
<gene>
    <name evidence="5" type="ORF">Q4521_02045</name>
</gene>
<sequence length="255" mass="28691">MPGNITVYFISLDKIPSDFYSQSNSQLLTLDEQYRLAKIKCKRRYREYLCGHILARVIIAHHQNATWQSIILQTDKQGKPYITTAGTRISFNISHSGEWWTLALGEAGEIGVDIESPCNRSLIDEDILPIAKRNFSAQENSLLNTATIEFRKKHFYRIWTIKEAILKAVGVGLTGPALKDIDTGLGATKNTHSLLTADGTILLHSDYQYLDITDCHLAIASTLRLGDISIVVNPIDWLVSEFNHSTNKQYVENIV</sequence>
<dbReference type="InterPro" id="IPR055066">
    <property type="entry name" value="AASDHPPT_N"/>
</dbReference>
<dbReference type="GO" id="GO:0008897">
    <property type="term" value="F:holo-[acyl-carrier-protein] synthase activity"/>
    <property type="evidence" value="ECO:0007669"/>
    <property type="project" value="InterPro"/>
</dbReference>